<dbReference type="GO" id="GO:0042102">
    <property type="term" value="P:positive regulation of T cell proliferation"/>
    <property type="evidence" value="ECO:0007669"/>
    <property type="project" value="TreeGrafter"/>
</dbReference>
<evidence type="ECO:0000256" key="6">
    <source>
        <dbReference type="ARBA" id="ARBA00023136"/>
    </source>
</evidence>
<dbReference type="SUPFAM" id="SSF48726">
    <property type="entry name" value="Immunoglobulin"/>
    <property type="match status" value="2"/>
</dbReference>
<dbReference type="GO" id="GO:0071222">
    <property type="term" value="P:cellular response to lipopolysaccharide"/>
    <property type="evidence" value="ECO:0007669"/>
    <property type="project" value="TreeGrafter"/>
</dbReference>
<evidence type="ECO:0000256" key="10">
    <source>
        <dbReference type="ARBA" id="ARBA00023319"/>
    </source>
</evidence>
<dbReference type="InterPro" id="IPR007110">
    <property type="entry name" value="Ig-like_dom"/>
</dbReference>
<dbReference type="InterPro" id="IPR051713">
    <property type="entry name" value="T-cell_Activation_Regulation"/>
</dbReference>
<dbReference type="GO" id="GO:0007166">
    <property type="term" value="P:cell surface receptor signaling pathway"/>
    <property type="evidence" value="ECO:0007669"/>
    <property type="project" value="TreeGrafter"/>
</dbReference>
<dbReference type="InterPro" id="IPR003599">
    <property type="entry name" value="Ig_sub"/>
</dbReference>
<evidence type="ECO:0000256" key="3">
    <source>
        <dbReference type="ARBA" id="ARBA00022692"/>
    </source>
</evidence>
<dbReference type="EMBL" id="RJVU01061863">
    <property type="protein sequence ID" value="ROJ30548.1"/>
    <property type="molecule type" value="Genomic_DNA"/>
</dbReference>
<evidence type="ECO:0000259" key="12">
    <source>
        <dbReference type="PROSITE" id="PS50835"/>
    </source>
</evidence>
<dbReference type="Pfam" id="PF07686">
    <property type="entry name" value="V-set"/>
    <property type="match status" value="2"/>
</dbReference>
<proteinExistence type="predicted"/>
<protein>
    <submittedName>
        <fullName evidence="13">Myelin-oligodendrocyte glycoprotein</fullName>
    </submittedName>
</protein>
<comment type="subcellular location">
    <subcellularLocation>
        <location evidence="1">Cell membrane</location>
        <topology evidence="1">Single-pass type I membrane protein</topology>
    </subcellularLocation>
</comment>
<name>A0A3N0XSI6_ANAGA</name>
<dbReference type="AlphaFoldDB" id="A0A3N0XSI6"/>
<feature type="transmembrane region" description="Helical" evidence="11">
    <location>
        <begin position="186"/>
        <end position="205"/>
    </location>
</feature>
<organism evidence="13 14">
    <name type="scientific">Anabarilius grahami</name>
    <name type="common">Kanglang fish</name>
    <name type="synonym">Barilius grahami</name>
    <dbReference type="NCBI Taxonomy" id="495550"/>
    <lineage>
        <taxon>Eukaryota</taxon>
        <taxon>Metazoa</taxon>
        <taxon>Chordata</taxon>
        <taxon>Craniata</taxon>
        <taxon>Vertebrata</taxon>
        <taxon>Euteleostomi</taxon>
        <taxon>Actinopterygii</taxon>
        <taxon>Neopterygii</taxon>
        <taxon>Teleostei</taxon>
        <taxon>Ostariophysi</taxon>
        <taxon>Cypriniformes</taxon>
        <taxon>Xenocyprididae</taxon>
        <taxon>Xenocypridinae</taxon>
        <taxon>Xenocypridinae incertae sedis</taxon>
        <taxon>Anabarilius</taxon>
    </lineage>
</organism>
<evidence type="ECO:0000256" key="7">
    <source>
        <dbReference type="ARBA" id="ARBA00023157"/>
    </source>
</evidence>
<evidence type="ECO:0000256" key="11">
    <source>
        <dbReference type="SAM" id="Phobius"/>
    </source>
</evidence>
<dbReference type="SMART" id="SM00406">
    <property type="entry name" value="IGv"/>
    <property type="match status" value="1"/>
</dbReference>
<dbReference type="SMART" id="SM00409">
    <property type="entry name" value="IG"/>
    <property type="match status" value="2"/>
</dbReference>
<keyword evidence="6 11" id="KW-0472">Membrane</keyword>
<keyword evidence="7" id="KW-1015">Disulfide bond</keyword>
<keyword evidence="4" id="KW-0732">Signal</keyword>
<comment type="caution">
    <text evidence="13">The sequence shown here is derived from an EMBL/GenBank/DDBJ whole genome shotgun (WGS) entry which is preliminary data.</text>
</comment>
<dbReference type="PROSITE" id="PS50835">
    <property type="entry name" value="IG_LIKE"/>
    <property type="match status" value="1"/>
</dbReference>
<feature type="transmembrane region" description="Helical" evidence="11">
    <location>
        <begin position="309"/>
        <end position="330"/>
    </location>
</feature>
<feature type="transmembrane region" description="Helical" evidence="11">
    <location>
        <begin position="268"/>
        <end position="289"/>
    </location>
</feature>
<evidence type="ECO:0000256" key="5">
    <source>
        <dbReference type="ARBA" id="ARBA00022989"/>
    </source>
</evidence>
<sequence length="341" mass="39818">GFTVEESESLVVSLGSSVVLPCQINKRLLKKRLKVEWRRTDSETLVHLYEDGESRQQQEYHDRAHFFTDQIQHGNFSLRLDNLTAEDEGKYTCKVYSEKDCVYSAITDLELYGESRAEAQQQEYHDRAHFFTDQIHHGNFSLRLDNLRAEDEGKYICKVYRNQRQVFSTETYLEQRLPETVFHLQMFLVFSPNILMFLAFVLWGVSEVLFKSVWDKSLNYTGFEGVVIIVLFVIVLLLNLIYIILFLPVFLTVTRYDWDLTCGKEMRYLYRILPVYVFGSVGVVLLNSVTLMTELILKTVNGDGAVGDLRVVVFSFEILFTLFLMILLVFEPCEYKLNFSQ</sequence>
<accession>A0A3N0XSI6</accession>
<keyword evidence="10" id="KW-0393">Immunoglobulin domain</keyword>
<dbReference type="GO" id="GO:0006955">
    <property type="term" value="P:immune response"/>
    <property type="evidence" value="ECO:0007669"/>
    <property type="project" value="TreeGrafter"/>
</dbReference>
<dbReference type="InterPro" id="IPR013106">
    <property type="entry name" value="Ig_V-set"/>
</dbReference>
<dbReference type="PANTHER" id="PTHR25466:SF14">
    <property type="entry name" value="BUTYROPHILIN SUBFAMILY 2 MEMBER A2-LIKE-RELATED"/>
    <property type="match status" value="1"/>
</dbReference>
<keyword evidence="2" id="KW-1003">Cell membrane</keyword>
<dbReference type="PANTHER" id="PTHR25466">
    <property type="entry name" value="T-LYMPHOCYTE ACTIVATION ANTIGEN"/>
    <property type="match status" value="1"/>
</dbReference>
<evidence type="ECO:0000256" key="1">
    <source>
        <dbReference type="ARBA" id="ARBA00004251"/>
    </source>
</evidence>
<keyword evidence="5 11" id="KW-1133">Transmembrane helix</keyword>
<reference evidence="13 14" key="1">
    <citation type="submission" date="2018-10" db="EMBL/GenBank/DDBJ databases">
        <title>Genome assembly for a Yunnan-Guizhou Plateau 3E fish, Anabarilius grahami (Regan), and its evolutionary and genetic applications.</title>
        <authorList>
            <person name="Jiang W."/>
        </authorList>
    </citation>
    <scope>NUCLEOTIDE SEQUENCE [LARGE SCALE GENOMIC DNA]</scope>
    <source>
        <strain evidence="13">AG-KIZ</strain>
        <tissue evidence="13">Muscle</tissue>
    </source>
</reference>
<dbReference type="InterPro" id="IPR036179">
    <property type="entry name" value="Ig-like_dom_sf"/>
</dbReference>
<keyword evidence="3 11" id="KW-0812">Transmembrane</keyword>
<keyword evidence="14" id="KW-1185">Reference proteome</keyword>
<dbReference type="FunFam" id="2.60.40.10:FF:000142">
    <property type="entry name" value="V-set domain-containing T-cell activation inhibitor 1"/>
    <property type="match status" value="1"/>
</dbReference>
<evidence type="ECO:0000256" key="4">
    <source>
        <dbReference type="ARBA" id="ARBA00022729"/>
    </source>
</evidence>
<evidence type="ECO:0000256" key="9">
    <source>
        <dbReference type="ARBA" id="ARBA00023180"/>
    </source>
</evidence>
<dbReference type="GO" id="GO:0009897">
    <property type="term" value="C:external side of plasma membrane"/>
    <property type="evidence" value="ECO:0007669"/>
    <property type="project" value="TreeGrafter"/>
</dbReference>
<evidence type="ECO:0000256" key="8">
    <source>
        <dbReference type="ARBA" id="ARBA00023170"/>
    </source>
</evidence>
<dbReference type="GO" id="GO:0031295">
    <property type="term" value="P:T cell costimulation"/>
    <property type="evidence" value="ECO:0007669"/>
    <property type="project" value="TreeGrafter"/>
</dbReference>
<dbReference type="Proteomes" id="UP000281406">
    <property type="component" value="Unassembled WGS sequence"/>
</dbReference>
<dbReference type="InterPro" id="IPR013783">
    <property type="entry name" value="Ig-like_fold"/>
</dbReference>
<evidence type="ECO:0000313" key="14">
    <source>
        <dbReference type="Proteomes" id="UP000281406"/>
    </source>
</evidence>
<keyword evidence="8" id="KW-0675">Receptor</keyword>
<gene>
    <name evidence="13" type="ORF">DPX16_1527</name>
</gene>
<keyword evidence="9" id="KW-0325">Glycoprotein</keyword>
<feature type="domain" description="Ig-like" evidence="12">
    <location>
        <begin position="1"/>
        <end position="95"/>
    </location>
</feature>
<evidence type="ECO:0000313" key="13">
    <source>
        <dbReference type="EMBL" id="ROJ30548.1"/>
    </source>
</evidence>
<evidence type="ECO:0000256" key="2">
    <source>
        <dbReference type="ARBA" id="ARBA00022475"/>
    </source>
</evidence>
<feature type="non-terminal residue" evidence="13">
    <location>
        <position position="1"/>
    </location>
</feature>
<dbReference type="GO" id="GO:0042130">
    <property type="term" value="P:negative regulation of T cell proliferation"/>
    <property type="evidence" value="ECO:0007669"/>
    <property type="project" value="TreeGrafter"/>
</dbReference>
<dbReference type="Gene3D" id="2.60.40.10">
    <property type="entry name" value="Immunoglobulins"/>
    <property type="match status" value="2"/>
</dbReference>
<dbReference type="OrthoDB" id="9898017at2759"/>
<feature type="transmembrane region" description="Helical" evidence="11">
    <location>
        <begin position="225"/>
        <end position="247"/>
    </location>
</feature>